<name>A0A7U2NQE9_PHANO</name>
<keyword evidence="4" id="KW-1185">Reference proteome</keyword>
<dbReference type="Proteomes" id="UP000663193">
    <property type="component" value="Chromosome 21"/>
</dbReference>
<proteinExistence type="predicted"/>
<reference evidence="4" key="1">
    <citation type="journal article" date="2021" name="BMC Genomics">
        <title>Chromosome-level genome assembly and manually-curated proteome of model necrotroph Parastagonospora nodorum Sn15 reveals a genome-wide trove of candidate effector homologs, and redundancy of virulence-related functions within an accessory chromosome.</title>
        <authorList>
            <person name="Bertazzoni S."/>
            <person name="Jones D.A.B."/>
            <person name="Phan H.T."/>
            <person name="Tan K.-C."/>
            <person name="Hane J.K."/>
        </authorList>
    </citation>
    <scope>NUCLEOTIDE SEQUENCE [LARGE SCALE GENOMIC DNA]</scope>
    <source>
        <strain evidence="4">SN15 / ATCC MYA-4574 / FGSC 10173)</strain>
    </source>
</reference>
<evidence type="ECO:0000313" key="3">
    <source>
        <dbReference type="EMBL" id="QRD06662.1"/>
    </source>
</evidence>
<evidence type="ECO:0000313" key="4">
    <source>
        <dbReference type="Proteomes" id="UP000663193"/>
    </source>
</evidence>
<keyword evidence="2" id="KW-0812">Transmembrane</keyword>
<dbReference type="EMBL" id="CP069043">
    <property type="protein sequence ID" value="QRD06662.1"/>
    <property type="molecule type" value="Genomic_DNA"/>
</dbReference>
<dbReference type="AlphaFoldDB" id="A0A7U2NQE9"/>
<accession>A0A7U2NQE9</accession>
<dbReference type="OrthoDB" id="3783827at2759"/>
<feature type="transmembrane region" description="Helical" evidence="2">
    <location>
        <begin position="86"/>
        <end position="106"/>
    </location>
</feature>
<dbReference type="VEuPathDB" id="FungiDB:JI435_135700"/>
<gene>
    <name evidence="3" type="ORF">JI435_135700</name>
</gene>
<evidence type="ECO:0000256" key="1">
    <source>
        <dbReference type="SAM" id="MobiDB-lite"/>
    </source>
</evidence>
<feature type="compositionally biased region" description="Polar residues" evidence="1">
    <location>
        <begin position="45"/>
        <end position="54"/>
    </location>
</feature>
<feature type="compositionally biased region" description="Basic and acidic residues" evidence="1">
    <location>
        <begin position="241"/>
        <end position="258"/>
    </location>
</feature>
<keyword evidence="2" id="KW-1133">Transmembrane helix</keyword>
<protein>
    <submittedName>
        <fullName evidence="3">Uncharacterized protein</fullName>
    </submittedName>
</protein>
<keyword evidence="2" id="KW-0472">Membrane</keyword>
<feature type="region of interest" description="Disordered" evidence="1">
    <location>
        <begin position="114"/>
        <end position="144"/>
    </location>
</feature>
<feature type="region of interest" description="Disordered" evidence="1">
    <location>
        <begin position="35"/>
        <end position="54"/>
    </location>
</feature>
<feature type="region of interest" description="Disordered" evidence="1">
    <location>
        <begin position="241"/>
        <end position="270"/>
    </location>
</feature>
<organism evidence="3 4">
    <name type="scientific">Phaeosphaeria nodorum (strain SN15 / ATCC MYA-4574 / FGSC 10173)</name>
    <name type="common">Glume blotch fungus</name>
    <name type="synonym">Parastagonospora nodorum</name>
    <dbReference type="NCBI Taxonomy" id="321614"/>
    <lineage>
        <taxon>Eukaryota</taxon>
        <taxon>Fungi</taxon>
        <taxon>Dikarya</taxon>
        <taxon>Ascomycota</taxon>
        <taxon>Pezizomycotina</taxon>
        <taxon>Dothideomycetes</taxon>
        <taxon>Pleosporomycetidae</taxon>
        <taxon>Pleosporales</taxon>
        <taxon>Pleosporineae</taxon>
        <taxon>Phaeosphaeriaceae</taxon>
        <taxon>Parastagonospora</taxon>
    </lineage>
</organism>
<evidence type="ECO:0000256" key="2">
    <source>
        <dbReference type="SAM" id="Phobius"/>
    </source>
</evidence>
<sequence length="270" mass="29629">MVHKVKSDKGVGRLRRRLKFDAVTVTKLQCRNTTQHPQILGPSTPAANTPTQRNHIMPVSNSCTPLSVTRHTPINMTYQWTTSKTAGLVIGILFLTALLTAAILVYRYRVRTTSSKRDPESAATSPEPEAEPEHTYALPGPIHEPGTIRRATGQPQTFYDWVRSSNAQAELERLPSLKNGPGYGAVSSTYSQHTTSRANTMVRPTTRDSVGASSLRKAVLGAGETRGVKSMEAEKKEAMLKKEEIKDAEQKAKTEVKTTAKTRGYSGAWP</sequence>